<reference evidence="5 6" key="1">
    <citation type="submission" date="2018-04" db="EMBL/GenBank/DDBJ databases">
        <title>Chitinophaga fuyangensis sp. nov., isolated from soil in a chemical factory.</title>
        <authorList>
            <person name="Chen K."/>
        </authorList>
    </citation>
    <scope>NUCLEOTIDE SEQUENCE [LARGE SCALE GENOMIC DNA]</scope>
    <source>
        <strain evidence="5 6">LY-1</strain>
    </source>
</reference>
<evidence type="ECO:0000256" key="2">
    <source>
        <dbReference type="ARBA" id="ARBA00023125"/>
    </source>
</evidence>
<comment type="caution">
    <text evidence="5">The sequence shown here is derived from an EMBL/GenBank/DDBJ whole genome shotgun (WGS) entry which is preliminary data.</text>
</comment>
<dbReference type="InterPro" id="IPR009057">
    <property type="entry name" value="Homeodomain-like_sf"/>
</dbReference>
<protein>
    <submittedName>
        <fullName evidence="5">AraC family transcriptional regulator</fullName>
    </submittedName>
</protein>
<organism evidence="5 6">
    <name type="scientific">Chitinophaga parva</name>
    <dbReference type="NCBI Taxonomy" id="2169414"/>
    <lineage>
        <taxon>Bacteria</taxon>
        <taxon>Pseudomonadati</taxon>
        <taxon>Bacteroidota</taxon>
        <taxon>Chitinophagia</taxon>
        <taxon>Chitinophagales</taxon>
        <taxon>Chitinophagaceae</taxon>
        <taxon>Chitinophaga</taxon>
    </lineage>
</organism>
<proteinExistence type="predicted"/>
<dbReference type="SMART" id="SM00342">
    <property type="entry name" value="HTH_ARAC"/>
    <property type="match status" value="1"/>
</dbReference>
<evidence type="ECO:0000256" key="1">
    <source>
        <dbReference type="ARBA" id="ARBA00023015"/>
    </source>
</evidence>
<dbReference type="Pfam" id="PF12833">
    <property type="entry name" value="HTH_18"/>
    <property type="match status" value="1"/>
</dbReference>
<keyword evidence="6" id="KW-1185">Reference proteome</keyword>
<dbReference type="Pfam" id="PF20240">
    <property type="entry name" value="DUF6597"/>
    <property type="match status" value="1"/>
</dbReference>
<dbReference type="GO" id="GO:0043565">
    <property type="term" value="F:sequence-specific DNA binding"/>
    <property type="evidence" value="ECO:0007669"/>
    <property type="project" value="InterPro"/>
</dbReference>
<dbReference type="PROSITE" id="PS01124">
    <property type="entry name" value="HTH_ARAC_FAMILY_2"/>
    <property type="match status" value="1"/>
</dbReference>
<gene>
    <name evidence="5" type="ORF">DCC81_24185</name>
</gene>
<dbReference type="InterPro" id="IPR018060">
    <property type="entry name" value="HTH_AraC"/>
</dbReference>
<dbReference type="GO" id="GO:0003700">
    <property type="term" value="F:DNA-binding transcription factor activity"/>
    <property type="evidence" value="ECO:0007669"/>
    <property type="project" value="InterPro"/>
</dbReference>
<dbReference type="InterPro" id="IPR046532">
    <property type="entry name" value="DUF6597"/>
</dbReference>
<dbReference type="PANTHER" id="PTHR46796:SF13">
    <property type="entry name" value="HTH-TYPE TRANSCRIPTIONAL ACTIVATOR RHAS"/>
    <property type="match status" value="1"/>
</dbReference>
<evidence type="ECO:0000259" key="4">
    <source>
        <dbReference type="PROSITE" id="PS01124"/>
    </source>
</evidence>
<evidence type="ECO:0000256" key="3">
    <source>
        <dbReference type="ARBA" id="ARBA00023163"/>
    </source>
</evidence>
<keyword evidence="2" id="KW-0238">DNA-binding</keyword>
<name>A0A2T7BBE0_9BACT</name>
<accession>A0A2T7BBE0</accession>
<keyword evidence="1" id="KW-0805">Transcription regulation</keyword>
<dbReference type="InterPro" id="IPR050204">
    <property type="entry name" value="AraC_XylS_family_regulators"/>
</dbReference>
<dbReference type="AlphaFoldDB" id="A0A2T7BBE0"/>
<dbReference type="Gene3D" id="1.10.10.60">
    <property type="entry name" value="Homeodomain-like"/>
    <property type="match status" value="1"/>
</dbReference>
<sequence length="252" mass="28417">MQPRTYIPAPALRPYIQRYLLLESEVLAVNRVLPNTALVLCFRYRGDVHFLENDTLHPLPVAVFTGLRQSVRFIQYAPGTANFLVQFTPTGAAAFSKIPLHETFNESISLDALLHTASLEEQLMEAVDDAARVQCADEYFLRQLKRPGTDALVEAAVHRIRQNDGHLKMKALAAELYISQDAFEKRFRRVVGASPKQYAGIVRMHHIIAQGAKSLVGAAFEAGYADQPHFNKDFKRFTGQAPLAFFKDPLYW</sequence>
<dbReference type="PANTHER" id="PTHR46796">
    <property type="entry name" value="HTH-TYPE TRANSCRIPTIONAL ACTIVATOR RHAS-RELATED"/>
    <property type="match status" value="1"/>
</dbReference>
<dbReference type="EMBL" id="QCYK01000004">
    <property type="protein sequence ID" value="PUZ21693.1"/>
    <property type="molecule type" value="Genomic_DNA"/>
</dbReference>
<dbReference type="SUPFAM" id="SSF46689">
    <property type="entry name" value="Homeodomain-like"/>
    <property type="match status" value="1"/>
</dbReference>
<evidence type="ECO:0000313" key="6">
    <source>
        <dbReference type="Proteomes" id="UP000244450"/>
    </source>
</evidence>
<keyword evidence="3" id="KW-0804">Transcription</keyword>
<evidence type="ECO:0000313" key="5">
    <source>
        <dbReference type="EMBL" id="PUZ21693.1"/>
    </source>
</evidence>
<dbReference type="OrthoDB" id="655946at2"/>
<feature type="domain" description="HTH araC/xylS-type" evidence="4">
    <location>
        <begin position="150"/>
        <end position="248"/>
    </location>
</feature>
<dbReference type="Proteomes" id="UP000244450">
    <property type="component" value="Unassembled WGS sequence"/>
</dbReference>
<dbReference type="RefSeq" id="WP_108689344.1">
    <property type="nucleotide sequence ID" value="NZ_QCYK01000004.1"/>
</dbReference>